<evidence type="ECO:0000313" key="1">
    <source>
        <dbReference type="EMBL" id="EYE99339.1"/>
    </source>
</evidence>
<dbReference type="GO" id="GO:0000184">
    <property type="term" value="P:nuclear-transcribed mRNA catabolic process, nonsense-mediated decay"/>
    <property type="evidence" value="ECO:0007669"/>
    <property type="project" value="TreeGrafter"/>
</dbReference>
<gene>
    <name evidence="1" type="ORF">EURHEDRAFT_433297</name>
</gene>
<dbReference type="EMBL" id="KK088412">
    <property type="protein sequence ID" value="EYE99339.1"/>
    <property type="molecule type" value="Genomic_DNA"/>
</dbReference>
<evidence type="ECO:0008006" key="3">
    <source>
        <dbReference type="Google" id="ProtNLM"/>
    </source>
</evidence>
<dbReference type="SUPFAM" id="SSF48452">
    <property type="entry name" value="TPR-like"/>
    <property type="match status" value="1"/>
</dbReference>
<dbReference type="GO" id="GO:0070034">
    <property type="term" value="F:telomerase RNA binding"/>
    <property type="evidence" value="ECO:0007669"/>
    <property type="project" value="TreeGrafter"/>
</dbReference>
<dbReference type="GeneID" id="63698552"/>
<dbReference type="InterPro" id="IPR045153">
    <property type="entry name" value="Est1/Ebs1-like"/>
</dbReference>
<dbReference type="HOGENOM" id="CLU_010014_1_0_1"/>
<dbReference type="InterPro" id="IPR011990">
    <property type="entry name" value="TPR-like_helical_dom_sf"/>
</dbReference>
<protein>
    <recommendedName>
        <fullName evidence="3">DNA/RNA-binding domain-containing protein</fullName>
    </recommendedName>
</protein>
<dbReference type="OrthoDB" id="2017974at2759"/>
<proteinExistence type="predicted"/>
<dbReference type="STRING" id="1388766.A0A017SRW8"/>
<dbReference type="FunFam" id="1.25.40.10:FF:000202">
    <property type="entry name" value="Unplaced genomic scaffold supercont1.7, whole genome shotgun sequence"/>
    <property type="match status" value="1"/>
</dbReference>
<dbReference type="PANTHER" id="PTHR15696:SF0">
    <property type="entry name" value="TELOMERASE-BINDING PROTEIN EST1A"/>
    <property type="match status" value="1"/>
</dbReference>
<dbReference type="GO" id="GO:0005697">
    <property type="term" value="C:telomerase holoenzyme complex"/>
    <property type="evidence" value="ECO:0007669"/>
    <property type="project" value="TreeGrafter"/>
</dbReference>
<accession>A0A017SRW8</accession>
<feature type="non-terminal residue" evidence="1">
    <location>
        <position position="246"/>
    </location>
</feature>
<sequence length="246" mass="28480">VTGPESTQAQDTEQLHWIFPQPETHPTTEEQLKAEVHAIYAGLALVEERCIGHQQSDLASIQDQWQVLFSLHRILLDEHNDFFFASQHPSASLALKQLPEKYAMPARMWRYGIHSFLELMRHQLPDSLEHLPSFFHLAYSMIALLLENVPVFESIWIECLGDLARYRMAIEDSDLANRKIWADIARYWYHKLADKNPNLGRIQHHLAVLAWPDMLQQLFNYTKSLVSVCPFPNAGESILLLFDPLL</sequence>
<dbReference type="AlphaFoldDB" id="A0A017SRW8"/>
<keyword evidence="2" id="KW-1185">Reference proteome</keyword>
<feature type="non-terminal residue" evidence="1">
    <location>
        <position position="1"/>
    </location>
</feature>
<dbReference type="GO" id="GO:0042162">
    <property type="term" value="F:telomeric DNA binding"/>
    <property type="evidence" value="ECO:0007669"/>
    <property type="project" value="TreeGrafter"/>
</dbReference>
<dbReference type="PANTHER" id="PTHR15696">
    <property type="entry name" value="SMG-7 SUPPRESSOR WITH MORPHOLOGICAL EFFECT ON GENITALIA PROTEIN 7"/>
    <property type="match status" value="1"/>
</dbReference>
<dbReference type="Proteomes" id="UP000019804">
    <property type="component" value="Unassembled WGS sequence"/>
</dbReference>
<organism evidence="1 2">
    <name type="scientific">Aspergillus ruber (strain CBS 135680)</name>
    <dbReference type="NCBI Taxonomy" id="1388766"/>
    <lineage>
        <taxon>Eukaryota</taxon>
        <taxon>Fungi</taxon>
        <taxon>Dikarya</taxon>
        <taxon>Ascomycota</taxon>
        <taxon>Pezizomycotina</taxon>
        <taxon>Eurotiomycetes</taxon>
        <taxon>Eurotiomycetidae</taxon>
        <taxon>Eurotiales</taxon>
        <taxon>Aspergillaceae</taxon>
        <taxon>Aspergillus</taxon>
        <taxon>Aspergillus subgen. Aspergillus</taxon>
    </lineage>
</organism>
<reference evidence="2" key="1">
    <citation type="journal article" date="2014" name="Nat. Commun.">
        <title>Genomic adaptations of the halophilic Dead Sea filamentous fungus Eurotium rubrum.</title>
        <authorList>
            <person name="Kis-Papo T."/>
            <person name="Weig A.R."/>
            <person name="Riley R."/>
            <person name="Persoh D."/>
            <person name="Salamov A."/>
            <person name="Sun H."/>
            <person name="Lipzen A."/>
            <person name="Wasser S.P."/>
            <person name="Rambold G."/>
            <person name="Grigoriev I.V."/>
            <person name="Nevo E."/>
        </authorList>
    </citation>
    <scope>NUCLEOTIDE SEQUENCE [LARGE SCALE GENOMIC DNA]</scope>
    <source>
        <strain evidence="2">CBS 135680</strain>
    </source>
</reference>
<evidence type="ECO:0000313" key="2">
    <source>
        <dbReference type="Proteomes" id="UP000019804"/>
    </source>
</evidence>
<dbReference type="Gene3D" id="1.25.40.10">
    <property type="entry name" value="Tetratricopeptide repeat domain"/>
    <property type="match status" value="1"/>
</dbReference>
<name>A0A017SRW8_ASPRC</name>
<dbReference type="RefSeq" id="XP_040643027.1">
    <property type="nucleotide sequence ID" value="XM_040783428.1"/>
</dbReference>